<organism evidence="6 7">
    <name type="scientific">Paenibacillus chitinolyticus</name>
    <dbReference type="NCBI Taxonomy" id="79263"/>
    <lineage>
        <taxon>Bacteria</taxon>
        <taxon>Bacillati</taxon>
        <taxon>Bacillota</taxon>
        <taxon>Bacilli</taxon>
        <taxon>Bacillales</taxon>
        <taxon>Paenibacillaceae</taxon>
        <taxon>Paenibacillus</taxon>
    </lineage>
</organism>
<evidence type="ECO:0000259" key="4">
    <source>
        <dbReference type="PROSITE" id="PS51000"/>
    </source>
</evidence>
<evidence type="ECO:0000256" key="2">
    <source>
        <dbReference type="ARBA" id="ARBA00023125"/>
    </source>
</evidence>
<dbReference type="SUPFAM" id="SSF46785">
    <property type="entry name" value="Winged helix' DNA-binding domain"/>
    <property type="match status" value="1"/>
</dbReference>
<dbReference type="SUPFAM" id="SSF100950">
    <property type="entry name" value="NagB/RpiA/CoA transferase-like"/>
    <property type="match status" value="1"/>
</dbReference>
<dbReference type="InterPro" id="IPR001034">
    <property type="entry name" value="DeoR_HTH"/>
</dbReference>
<reference evidence="5 8" key="2">
    <citation type="submission" date="2022-05" db="EMBL/GenBank/DDBJ databases">
        <title>Genome Sequencing of Bee-Associated Microbes.</title>
        <authorList>
            <person name="Dunlap C."/>
        </authorList>
    </citation>
    <scope>NUCLEOTIDE SEQUENCE [LARGE SCALE GENOMIC DNA]</scope>
    <source>
        <strain evidence="5 8">NRRL B-23120</strain>
    </source>
</reference>
<name>A0A410WX63_9BACL</name>
<dbReference type="InterPro" id="IPR037171">
    <property type="entry name" value="NagB/RpiA_transferase-like"/>
</dbReference>
<keyword evidence="3" id="KW-0804">Transcription</keyword>
<dbReference type="InterPro" id="IPR036388">
    <property type="entry name" value="WH-like_DNA-bd_sf"/>
</dbReference>
<dbReference type="Proteomes" id="UP001527202">
    <property type="component" value="Unassembled WGS sequence"/>
</dbReference>
<dbReference type="PANTHER" id="PTHR30363:SF44">
    <property type="entry name" value="AGA OPERON TRANSCRIPTIONAL REPRESSOR-RELATED"/>
    <property type="match status" value="1"/>
</dbReference>
<dbReference type="RefSeq" id="WP_042225829.1">
    <property type="nucleotide sequence ID" value="NZ_CP026520.1"/>
</dbReference>
<protein>
    <submittedName>
        <fullName evidence="5">DeoR/GlpR family DNA-binding transcription regulator</fullName>
    </submittedName>
    <submittedName>
        <fullName evidence="6">DeoR/GlpR transcriptional regulator</fullName>
    </submittedName>
</protein>
<dbReference type="KEGG" id="pchi:PC41400_15875"/>
<evidence type="ECO:0000313" key="7">
    <source>
        <dbReference type="Proteomes" id="UP000288943"/>
    </source>
</evidence>
<dbReference type="AlphaFoldDB" id="A0A410WX63"/>
<dbReference type="SMART" id="SM00420">
    <property type="entry name" value="HTH_DEOR"/>
    <property type="match status" value="1"/>
</dbReference>
<keyword evidence="1" id="KW-0805">Transcription regulation</keyword>
<accession>A0A410WX63</accession>
<evidence type="ECO:0000313" key="8">
    <source>
        <dbReference type="Proteomes" id="UP001527202"/>
    </source>
</evidence>
<dbReference type="EMBL" id="JAMDMJ010000029">
    <property type="protein sequence ID" value="MCY9598301.1"/>
    <property type="molecule type" value="Genomic_DNA"/>
</dbReference>
<sequence>MSLTYEDRRSTILKQLDMEGKVQVHLLSAEFNVSTETVRRDLDRLEKEGKLRKVYGGAVKVRSDRVEPPFLKRAQMMQREKASIGKLAASLIGEGETVILDNGTTTIEILGHLRNRPDVTLITHSVPILAAAMDTFAGKIIFAGGEINRHYQAATGALTDQLLDQFKVNKAFISVGGISLVDGITDYHLDEAVLSRKIMQRAEESILVADHTKFGVTTFARVSKLEEVSMVITDPGCPRDWIDSVEALGIEMRISS</sequence>
<reference evidence="6 7" key="1">
    <citation type="submission" date="2018-01" db="EMBL/GenBank/DDBJ databases">
        <title>The whole genome sequencing and assembly of Paenibacillus chitinolyticus KCCM 41400 strain.</title>
        <authorList>
            <person name="Kim J.-Y."/>
            <person name="Park M.-K."/>
            <person name="Lee Y.-J."/>
            <person name="Yi H."/>
            <person name="Bahn Y.-S."/>
            <person name="Kim J.F."/>
            <person name="Lee D.-W."/>
        </authorList>
    </citation>
    <scope>NUCLEOTIDE SEQUENCE [LARGE SCALE GENOMIC DNA]</scope>
    <source>
        <strain evidence="6 7">KCCM 41400</strain>
    </source>
</reference>
<keyword evidence="8" id="KW-1185">Reference proteome</keyword>
<dbReference type="PANTHER" id="PTHR30363">
    <property type="entry name" value="HTH-TYPE TRANSCRIPTIONAL REGULATOR SRLR-RELATED"/>
    <property type="match status" value="1"/>
</dbReference>
<keyword evidence="2 5" id="KW-0238">DNA-binding</keyword>
<evidence type="ECO:0000313" key="6">
    <source>
        <dbReference type="EMBL" id="QAV19076.1"/>
    </source>
</evidence>
<dbReference type="GO" id="GO:0003700">
    <property type="term" value="F:DNA-binding transcription factor activity"/>
    <property type="evidence" value="ECO:0007669"/>
    <property type="project" value="InterPro"/>
</dbReference>
<evidence type="ECO:0000313" key="5">
    <source>
        <dbReference type="EMBL" id="MCY9598301.1"/>
    </source>
</evidence>
<dbReference type="InterPro" id="IPR018356">
    <property type="entry name" value="Tscrpt_reg_HTH_DeoR_CS"/>
</dbReference>
<dbReference type="GeneID" id="95376289"/>
<dbReference type="OrthoDB" id="9797223at2"/>
<dbReference type="InterPro" id="IPR050313">
    <property type="entry name" value="Carb_Metab_HTH_regulators"/>
</dbReference>
<dbReference type="Gene3D" id="1.10.10.10">
    <property type="entry name" value="Winged helix-like DNA-binding domain superfamily/Winged helix DNA-binding domain"/>
    <property type="match status" value="1"/>
</dbReference>
<dbReference type="SMART" id="SM01134">
    <property type="entry name" value="DeoRC"/>
    <property type="match status" value="1"/>
</dbReference>
<dbReference type="InterPro" id="IPR036390">
    <property type="entry name" value="WH_DNA-bd_sf"/>
</dbReference>
<dbReference type="PROSITE" id="PS00894">
    <property type="entry name" value="HTH_DEOR_1"/>
    <property type="match status" value="1"/>
</dbReference>
<dbReference type="GO" id="GO:0003677">
    <property type="term" value="F:DNA binding"/>
    <property type="evidence" value="ECO:0007669"/>
    <property type="project" value="UniProtKB-KW"/>
</dbReference>
<dbReference type="PROSITE" id="PS51000">
    <property type="entry name" value="HTH_DEOR_2"/>
    <property type="match status" value="1"/>
</dbReference>
<evidence type="ECO:0000256" key="1">
    <source>
        <dbReference type="ARBA" id="ARBA00023015"/>
    </source>
</evidence>
<dbReference type="Pfam" id="PF08220">
    <property type="entry name" value="HTH_DeoR"/>
    <property type="match status" value="1"/>
</dbReference>
<dbReference type="PRINTS" id="PR00037">
    <property type="entry name" value="HTHLACR"/>
</dbReference>
<proteinExistence type="predicted"/>
<dbReference type="EMBL" id="CP026520">
    <property type="protein sequence ID" value="QAV19076.1"/>
    <property type="molecule type" value="Genomic_DNA"/>
</dbReference>
<gene>
    <name evidence="5" type="ORF">M5X16_21365</name>
    <name evidence="6" type="ORF">PC41400_15875</name>
</gene>
<feature type="domain" description="HTH deoR-type" evidence="4">
    <location>
        <begin position="5"/>
        <end position="60"/>
    </location>
</feature>
<dbReference type="Pfam" id="PF00455">
    <property type="entry name" value="DeoRC"/>
    <property type="match status" value="1"/>
</dbReference>
<evidence type="ECO:0000256" key="3">
    <source>
        <dbReference type="ARBA" id="ARBA00023163"/>
    </source>
</evidence>
<dbReference type="InterPro" id="IPR014036">
    <property type="entry name" value="DeoR-like_C"/>
</dbReference>
<dbReference type="Proteomes" id="UP000288943">
    <property type="component" value="Chromosome"/>
</dbReference>